<proteinExistence type="predicted"/>
<dbReference type="EMBL" id="JBEDUW010000002">
    <property type="protein sequence ID" value="KAK9943584.1"/>
    <property type="molecule type" value="Genomic_DNA"/>
</dbReference>
<gene>
    <name evidence="1" type="ORF">M0R45_009188</name>
</gene>
<evidence type="ECO:0000313" key="1">
    <source>
        <dbReference type="EMBL" id="KAK9943584.1"/>
    </source>
</evidence>
<evidence type="ECO:0000313" key="2">
    <source>
        <dbReference type="Proteomes" id="UP001457282"/>
    </source>
</evidence>
<name>A0AAW1Y3S2_RUBAR</name>
<accession>A0AAW1Y3S2</accession>
<sequence>MCFYMILKEMITSKDDSAIETVAALEATSCMKVSMLLLLYLFQNLTKSMSMLLIDYPKRVFKPSKGHLSTESPSTTFFCASMKRTSSGDPPYPPDANKKSFMKKTLKLLAKSSRKTSGFITFV</sequence>
<dbReference type="Proteomes" id="UP001457282">
    <property type="component" value="Unassembled WGS sequence"/>
</dbReference>
<keyword evidence="2" id="KW-1185">Reference proteome</keyword>
<comment type="caution">
    <text evidence="1">The sequence shown here is derived from an EMBL/GenBank/DDBJ whole genome shotgun (WGS) entry which is preliminary data.</text>
</comment>
<dbReference type="AlphaFoldDB" id="A0AAW1Y3S2"/>
<protein>
    <submittedName>
        <fullName evidence="1">Uncharacterized protein</fullName>
    </submittedName>
</protein>
<reference evidence="1 2" key="1">
    <citation type="journal article" date="2023" name="G3 (Bethesda)">
        <title>A chromosome-length genome assembly and annotation of blackberry (Rubus argutus, cv. 'Hillquist').</title>
        <authorList>
            <person name="Bruna T."/>
            <person name="Aryal R."/>
            <person name="Dudchenko O."/>
            <person name="Sargent D.J."/>
            <person name="Mead D."/>
            <person name="Buti M."/>
            <person name="Cavallini A."/>
            <person name="Hytonen T."/>
            <person name="Andres J."/>
            <person name="Pham M."/>
            <person name="Weisz D."/>
            <person name="Mascagni F."/>
            <person name="Usai G."/>
            <person name="Natali L."/>
            <person name="Bassil N."/>
            <person name="Fernandez G.E."/>
            <person name="Lomsadze A."/>
            <person name="Armour M."/>
            <person name="Olukolu B."/>
            <person name="Poorten T."/>
            <person name="Britton C."/>
            <person name="Davik J."/>
            <person name="Ashrafi H."/>
            <person name="Aiden E.L."/>
            <person name="Borodovsky M."/>
            <person name="Worthington M."/>
        </authorList>
    </citation>
    <scope>NUCLEOTIDE SEQUENCE [LARGE SCALE GENOMIC DNA]</scope>
    <source>
        <strain evidence="1">PI 553951</strain>
    </source>
</reference>
<organism evidence="1 2">
    <name type="scientific">Rubus argutus</name>
    <name type="common">Southern blackberry</name>
    <dbReference type="NCBI Taxonomy" id="59490"/>
    <lineage>
        <taxon>Eukaryota</taxon>
        <taxon>Viridiplantae</taxon>
        <taxon>Streptophyta</taxon>
        <taxon>Embryophyta</taxon>
        <taxon>Tracheophyta</taxon>
        <taxon>Spermatophyta</taxon>
        <taxon>Magnoliopsida</taxon>
        <taxon>eudicotyledons</taxon>
        <taxon>Gunneridae</taxon>
        <taxon>Pentapetalae</taxon>
        <taxon>rosids</taxon>
        <taxon>fabids</taxon>
        <taxon>Rosales</taxon>
        <taxon>Rosaceae</taxon>
        <taxon>Rosoideae</taxon>
        <taxon>Rosoideae incertae sedis</taxon>
        <taxon>Rubus</taxon>
    </lineage>
</organism>